<comment type="function">
    <text evidence="8">Also involved in hydrogenase metallocenter assembly, probably by participating in the nickel insertion step. This function in hydrogenase biosynthesis requires chaperone activity and the presence of the metal-binding domain, but not PPIase activity.</text>
</comment>
<dbReference type="STRING" id="1453497.AT15_01335"/>
<keyword evidence="13" id="KW-1185">Reference proteome</keyword>
<dbReference type="PATRIC" id="fig|1453497.3.peg.278"/>
<evidence type="ECO:0000256" key="7">
    <source>
        <dbReference type="ARBA" id="ARBA00023235"/>
    </source>
</evidence>
<evidence type="ECO:0000256" key="5">
    <source>
        <dbReference type="ARBA" id="ARBA00023110"/>
    </source>
</evidence>
<name>A0A176JZX6_9BACT</name>
<comment type="catalytic activity">
    <reaction evidence="1 9 10">
        <text>[protein]-peptidylproline (omega=180) = [protein]-peptidylproline (omega=0)</text>
        <dbReference type="Rhea" id="RHEA:16237"/>
        <dbReference type="Rhea" id="RHEA-COMP:10747"/>
        <dbReference type="Rhea" id="RHEA-COMP:10748"/>
        <dbReference type="ChEBI" id="CHEBI:83833"/>
        <dbReference type="ChEBI" id="CHEBI:83834"/>
        <dbReference type="EC" id="5.2.1.8"/>
    </reaction>
</comment>
<comment type="caution">
    <text evidence="12">The sequence shown here is derived from an EMBL/GenBank/DDBJ whole genome shotgun (WGS) entry which is preliminary data.</text>
</comment>
<dbReference type="EC" id="5.2.1.8" evidence="10"/>
<dbReference type="OrthoDB" id="280278at2"/>
<evidence type="ECO:0000256" key="2">
    <source>
        <dbReference type="ARBA" id="ARBA00004496"/>
    </source>
</evidence>
<comment type="subcellular location">
    <subcellularLocation>
        <location evidence="2">Cytoplasm</location>
    </subcellularLocation>
</comment>
<keyword evidence="5 9" id="KW-0697">Rotamase</keyword>
<dbReference type="GO" id="GO:0005737">
    <property type="term" value="C:cytoplasm"/>
    <property type="evidence" value="ECO:0007669"/>
    <property type="project" value="UniProtKB-SubCell"/>
</dbReference>
<accession>A0A176JZX6</accession>
<protein>
    <recommendedName>
        <fullName evidence="10">Peptidyl-prolyl cis-trans isomerase</fullName>
        <ecNumber evidence="10">5.2.1.8</ecNumber>
    </recommendedName>
</protein>
<dbReference type="EMBL" id="JFHK01000017">
    <property type="protein sequence ID" value="OAA29712.1"/>
    <property type="molecule type" value="Genomic_DNA"/>
</dbReference>
<proteinExistence type="inferred from homology"/>
<dbReference type="PANTHER" id="PTHR47861">
    <property type="entry name" value="FKBP-TYPE PEPTIDYL-PROLYL CIS-TRANS ISOMERASE SLYD"/>
    <property type="match status" value="1"/>
</dbReference>
<dbReference type="PROSITE" id="PS50059">
    <property type="entry name" value="FKBP_PPIASE"/>
    <property type="match status" value="1"/>
</dbReference>
<evidence type="ECO:0000256" key="1">
    <source>
        <dbReference type="ARBA" id="ARBA00000971"/>
    </source>
</evidence>
<dbReference type="Gene3D" id="3.10.50.40">
    <property type="match status" value="1"/>
</dbReference>
<sequence>MGAAKKGNTVRVHYTGKFETGEVFDTSVNRNPLEFTVGNGQVIKGFDEAIVGMKVGEKKTVNIPFEEAYGPHMDELVFSFSREDLPEDLNPEIGQRLQMVTGDGKRINVTITAISEKDITLDANHPLAGKNLIFEIELVEILN</sequence>
<dbReference type="SUPFAM" id="SSF54534">
    <property type="entry name" value="FKBP-like"/>
    <property type="match status" value="1"/>
</dbReference>
<evidence type="ECO:0000313" key="12">
    <source>
        <dbReference type="EMBL" id="OAA29712.1"/>
    </source>
</evidence>
<dbReference type="PANTHER" id="PTHR47861:SF3">
    <property type="entry name" value="FKBP-TYPE PEPTIDYL-PROLYL CIS-TRANS ISOMERASE SLYD"/>
    <property type="match status" value="1"/>
</dbReference>
<gene>
    <name evidence="12" type="ORF">AT15_01335</name>
</gene>
<dbReference type="GO" id="GO:0003755">
    <property type="term" value="F:peptidyl-prolyl cis-trans isomerase activity"/>
    <property type="evidence" value="ECO:0007669"/>
    <property type="project" value="UniProtKB-UniRule"/>
</dbReference>
<keyword evidence="4" id="KW-0963">Cytoplasm</keyword>
<dbReference type="InterPro" id="IPR046357">
    <property type="entry name" value="PPIase_dom_sf"/>
</dbReference>
<dbReference type="Proteomes" id="UP000077339">
    <property type="component" value="Unassembled WGS sequence"/>
</dbReference>
<evidence type="ECO:0000256" key="9">
    <source>
        <dbReference type="PROSITE-ProRule" id="PRU00277"/>
    </source>
</evidence>
<keyword evidence="6" id="KW-0143">Chaperone</keyword>
<organism evidence="12 13">
    <name type="scientific">Kosmotoga arenicorallina S304</name>
    <dbReference type="NCBI Taxonomy" id="1453497"/>
    <lineage>
        <taxon>Bacteria</taxon>
        <taxon>Thermotogati</taxon>
        <taxon>Thermotogota</taxon>
        <taxon>Thermotogae</taxon>
        <taxon>Kosmotogales</taxon>
        <taxon>Kosmotogaceae</taxon>
        <taxon>Kosmotoga</taxon>
    </lineage>
</organism>
<comment type="similarity">
    <text evidence="3 10">Belongs to the FKBP-type PPIase family.</text>
</comment>
<dbReference type="Pfam" id="PF00254">
    <property type="entry name" value="FKBP_C"/>
    <property type="match status" value="1"/>
</dbReference>
<feature type="domain" description="PPIase FKBP-type" evidence="11">
    <location>
        <begin position="7"/>
        <end position="88"/>
    </location>
</feature>
<dbReference type="RefSeq" id="WP_068347932.1">
    <property type="nucleotide sequence ID" value="NZ_JFHK01000017.1"/>
</dbReference>
<dbReference type="AlphaFoldDB" id="A0A176JZX6"/>
<evidence type="ECO:0000313" key="13">
    <source>
        <dbReference type="Proteomes" id="UP000077339"/>
    </source>
</evidence>
<evidence type="ECO:0000256" key="4">
    <source>
        <dbReference type="ARBA" id="ARBA00022490"/>
    </source>
</evidence>
<evidence type="ECO:0000259" key="11">
    <source>
        <dbReference type="PROSITE" id="PS50059"/>
    </source>
</evidence>
<dbReference type="GO" id="GO:0042026">
    <property type="term" value="P:protein refolding"/>
    <property type="evidence" value="ECO:0007669"/>
    <property type="project" value="UniProtKB-ARBA"/>
</dbReference>
<keyword evidence="7 9" id="KW-0413">Isomerase</keyword>
<evidence type="ECO:0000256" key="6">
    <source>
        <dbReference type="ARBA" id="ARBA00023186"/>
    </source>
</evidence>
<evidence type="ECO:0000256" key="8">
    <source>
        <dbReference type="ARBA" id="ARBA00037071"/>
    </source>
</evidence>
<evidence type="ECO:0000256" key="3">
    <source>
        <dbReference type="ARBA" id="ARBA00006577"/>
    </source>
</evidence>
<dbReference type="InterPro" id="IPR001179">
    <property type="entry name" value="PPIase_FKBP_dom"/>
</dbReference>
<reference evidence="12 13" key="1">
    <citation type="submission" date="2014-02" db="EMBL/GenBank/DDBJ databases">
        <title>Kosmotoga genome sequencing.</title>
        <authorList>
            <person name="Pollo S.M."/>
            <person name="Charchuk R."/>
            <person name="Nesbo C.L."/>
        </authorList>
    </citation>
    <scope>NUCLEOTIDE SEQUENCE [LARGE SCALE GENOMIC DNA]</scope>
    <source>
        <strain evidence="12 13">S304</strain>
    </source>
</reference>
<evidence type="ECO:0000256" key="10">
    <source>
        <dbReference type="RuleBase" id="RU003915"/>
    </source>
</evidence>